<dbReference type="Pfam" id="PF19300">
    <property type="entry name" value="BPD_transp_1_N"/>
    <property type="match status" value="1"/>
</dbReference>
<comment type="caution">
    <text evidence="9">The sequence shown here is derived from an EMBL/GenBank/DDBJ whole genome shotgun (WGS) entry which is preliminary data.</text>
</comment>
<evidence type="ECO:0000256" key="6">
    <source>
        <dbReference type="ARBA" id="ARBA00023136"/>
    </source>
</evidence>
<feature type="transmembrane region" description="Helical" evidence="7">
    <location>
        <begin position="172"/>
        <end position="191"/>
    </location>
</feature>
<evidence type="ECO:0000259" key="8">
    <source>
        <dbReference type="PROSITE" id="PS50928"/>
    </source>
</evidence>
<evidence type="ECO:0000313" key="9">
    <source>
        <dbReference type="EMBL" id="SIN68321.1"/>
    </source>
</evidence>
<accession>A0ABY1JDC2</accession>
<feature type="transmembrane region" description="Helical" evidence="7">
    <location>
        <begin position="133"/>
        <end position="160"/>
    </location>
</feature>
<dbReference type="SUPFAM" id="SSF161098">
    <property type="entry name" value="MetI-like"/>
    <property type="match status" value="1"/>
</dbReference>
<evidence type="ECO:0000256" key="7">
    <source>
        <dbReference type="RuleBase" id="RU363032"/>
    </source>
</evidence>
<dbReference type="InterPro" id="IPR045621">
    <property type="entry name" value="BPD_transp_1_N"/>
</dbReference>
<keyword evidence="10" id="KW-1185">Reference proteome</keyword>
<dbReference type="CDD" id="cd06261">
    <property type="entry name" value="TM_PBP2"/>
    <property type="match status" value="1"/>
</dbReference>
<proteinExistence type="inferred from homology"/>
<dbReference type="Proteomes" id="UP000185093">
    <property type="component" value="Unassembled WGS sequence"/>
</dbReference>
<feature type="transmembrane region" description="Helical" evidence="7">
    <location>
        <begin position="9"/>
        <end position="30"/>
    </location>
</feature>
<evidence type="ECO:0000313" key="10">
    <source>
        <dbReference type="Proteomes" id="UP000185093"/>
    </source>
</evidence>
<evidence type="ECO:0000256" key="3">
    <source>
        <dbReference type="ARBA" id="ARBA00022475"/>
    </source>
</evidence>
<reference evidence="9 10" key="1">
    <citation type="submission" date="2016-11" db="EMBL/GenBank/DDBJ databases">
        <authorList>
            <person name="Varghese N."/>
            <person name="Submissions S."/>
        </authorList>
    </citation>
    <scope>NUCLEOTIDE SEQUENCE [LARGE SCALE GENOMIC DNA]</scope>
    <source>
        <strain evidence="9 10">DSM 20664</strain>
    </source>
</reference>
<organism evidence="9 10">
    <name type="scientific">Acetomicrobium flavidum</name>
    <dbReference type="NCBI Taxonomy" id="49896"/>
    <lineage>
        <taxon>Bacteria</taxon>
        <taxon>Thermotogati</taxon>
        <taxon>Synergistota</taxon>
        <taxon>Synergistia</taxon>
        <taxon>Synergistales</taxon>
        <taxon>Acetomicrobiaceae</taxon>
        <taxon>Acetomicrobium</taxon>
    </lineage>
</organism>
<feature type="transmembrane region" description="Helical" evidence="7">
    <location>
        <begin position="98"/>
        <end position="121"/>
    </location>
</feature>
<keyword evidence="3" id="KW-1003">Cell membrane</keyword>
<dbReference type="Pfam" id="PF00528">
    <property type="entry name" value="BPD_transp_1"/>
    <property type="match status" value="1"/>
</dbReference>
<name>A0ABY1JDC2_9BACT</name>
<dbReference type="Gene3D" id="1.10.3720.10">
    <property type="entry name" value="MetI-like"/>
    <property type="match status" value="1"/>
</dbReference>
<feature type="domain" description="ABC transmembrane type-1" evidence="8">
    <location>
        <begin position="94"/>
        <end position="295"/>
    </location>
</feature>
<dbReference type="RefSeq" id="WP_014807872.1">
    <property type="nucleotide sequence ID" value="NZ_FSQZ01000001.1"/>
</dbReference>
<evidence type="ECO:0000256" key="2">
    <source>
        <dbReference type="ARBA" id="ARBA00022448"/>
    </source>
</evidence>
<dbReference type="InterPro" id="IPR035906">
    <property type="entry name" value="MetI-like_sf"/>
</dbReference>
<dbReference type="PANTHER" id="PTHR43163:SF6">
    <property type="entry name" value="DIPEPTIDE TRANSPORT SYSTEM PERMEASE PROTEIN DPPB-RELATED"/>
    <property type="match status" value="1"/>
</dbReference>
<dbReference type="PROSITE" id="PS50928">
    <property type="entry name" value="ABC_TM1"/>
    <property type="match status" value="1"/>
</dbReference>
<feature type="transmembrane region" description="Helical" evidence="7">
    <location>
        <begin position="226"/>
        <end position="252"/>
    </location>
</feature>
<keyword evidence="4 7" id="KW-0812">Transmembrane</keyword>
<keyword evidence="2 7" id="KW-0813">Transport</keyword>
<dbReference type="InterPro" id="IPR000515">
    <property type="entry name" value="MetI-like"/>
</dbReference>
<evidence type="ECO:0000256" key="5">
    <source>
        <dbReference type="ARBA" id="ARBA00022989"/>
    </source>
</evidence>
<dbReference type="EMBL" id="FSQZ01000001">
    <property type="protein sequence ID" value="SIN68321.1"/>
    <property type="molecule type" value="Genomic_DNA"/>
</dbReference>
<keyword evidence="6 7" id="KW-0472">Membrane</keyword>
<comment type="subcellular location">
    <subcellularLocation>
        <location evidence="1 7">Cell membrane</location>
        <topology evidence="1 7">Multi-pass membrane protein</topology>
    </subcellularLocation>
</comment>
<protein>
    <submittedName>
        <fullName evidence="9">Peptide/nickel transport system permease protein/oligopeptide transport system permease protein</fullName>
    </submittedName>
</protein>
<dbReference type="PANTHER" id="PTHR43163">
    <property type="entry name" value="DIPEPTIDE TRANSPORT SYSTEM PERMEASE PROTEIN DPPB-RELATED"/>
    <property type="match status" value="1"/>
</dbReference>
<evidence type="ECO:0000256" key="4">
    <source>
        <dbReference type="ARBA" id="ARBA00022692"/>
    </source>
</evidence>
<keyword evidence="5 7" id="KW-1133">Transmembrane helix</keyword>
<evidence type="ECO:0000256" key="1">
    <source>
        <dbReference type="ARBA" id="ARBA00004651"/>
    </source>
</evidence>
<feature type="transmembrane region" description="Helical" evidence="7">
    <location>
        <begin position="272"/>
        <end position="298"/>
    </location>
</feature>
<gene>
    <name evidence="9" type="ORF">SAMN05444368_1155</name>
</gene>
<sequence length="305" mass="33320">MIKFIVRRLILLIPVLIGVSVIAFLMLHLAPGDPAKLLAGLEASAEDVAALRVRFGLDKPLFVQYFMFLKGIFDGSLISLKYEMPVVNVIAPRILNTLKLSCASILVALTVGMIAGILSAVRRHSIVDYIATTMALLGVSMPVFWWGLILIMIFSVYLMWLPSGGMGDLRHLILPAIVLGTSSAGVIARMTRSSMMDILKQDYITAAKAKGLPSRIVVYRHALRNALIPTVTVVGLEFGYMLAGAVLTETVFSWPGIGRLIVDSIMARDYPVVQASLVLVAGLFVMVNLGVDILYAFLDPRIRYD</sequence>
<comment type="similarity">
    <text evidence="7">Belongs to the binding-protein-dependent transport system permease family.</text>
</comment>